<feature type="compositionally biased region" description="Basic residues" evidence="1">
    <location>
        <begin position="308"/>
        <end position="324"/>
    </location>
</feature>
<dbReference type="InterPro" id="IPR026913">
    <property type="entry name" value="METTL24"/>
</dbReference>
<gene>
    <name evidence="4" type="ORF">OHK93_007285</name>
</gene>
<feature type="compositionally biased region" description="Basic and acidic residues" evidence="1">
    <location>
        <begin position="325"/>
        <end position="338"/>
    </location>
</feature>
<feature type="transmembrane region" description="Helical" evidence="2">
    <location>
        <begin position="12"/>
        <end position="32"/>
    </location>
</feature>
<feature type="compositionally biased region" description="Low complexity" evidence="1">
    <location>
        <begin position="37"/>
        <end position="47"/>
    </location>
</feature>
<comment type="caution">
    <text evidence="4">The sequence shown here is derived from an EMBL/GenBank/DDBJ whole genome shotgun (WGS) entry which is preliminary data.</text>
</comment>
<feature type="region of interest" description="Disordered" evidence="1">
    <location>
        <begin position="37"/>
        <end position="63"/>
    </location>
</feature>
<feature type="compositionally biased region" description="Acidic residues" evidence="1">
    <location>
        <begin position="175"/>
        <end position="186"/>
    </location>
</feature>
<name>A0AA43TQU6_9LECA</name>
<evidence type="ECO:0000256" key="1">
    <source>
        <dbReference type="SAM" id="MobiDB-lite"/>
    </source>
</evidence>
<dbReference type="PANTHER" id="PTHR32026">
    <property type="entry name" value="METHYLTRANSFERASE-LIKE PROTEIN 24"/>
    <property type="match status" value="1"/>
</dbReference>
<protein>
    <recommendedName>
        <fullName evidence="3">Methyltransferase domain-containing protein</fullName>
    </recommendedName>
</protein>
<evidence type="ECO:0000256" key="2">
    <source>
        <dbReference type="SAM" id="Phobius"/>
    </source>
</evidence>
<dbReference type="InterPro" id="IPR025714">
    <property type="entry name" value="Methyltranfer_dom"/>
</dbReference>
<feature type="compositionally biased region" description="Low complexity" evidence="1">
    <location>
        <begin position="152"/>
        <end position="168"/>
    </location>
</feature>
<dbReference type="Pfam" id="PF13383">
    <property type="entry name" value="Methyltransf_22"/>
    <property type="match status" value="1"/>
</dbReference>
<dbReference type="PANTHER" id="PTHR32026:SF10">
    <property type="entry name" value="METHYLTRANSFERASE-LIKE PROTEIN 24-RELATED"/>
    <property type="match status" value="1"/>
</dbReference>
<proteinExistence type="predicted"/>
<dbReference type="AlphaFoldDB" id="A0AA43TQU6"/>
<evidence type="ECO:0000313" key="5">
    <source>
        <dbReference type="Proteomes" id="UP001161017"/>
    </source>
</evidence>
<evidence type="ECO:0000259" key="3">
    <source>
        <dbReference type="Pfam" id="PF13383"/>
    </source>
</evidence>
<keyword evidence="2" id="KW-0472">Membrane</keyword>
<keyword evidence="2" id="KW-1133">Transmembrane helix</keyword>
<accession>A0AA43TQU6</accession>
<feature type="domain" description="Methyltransferase" evidence="3">
    <location>
        <begin position="76"/>
        <end position="290"/>
    </location>
</feature>
<reference evidence="4" key="1">
    <citation type="journal article" date="2023" name="Genome Biol. Evol.">
        <title>First Whole Genome Sequence and Flow Cytometry Genome Size Data for the Lichen-Forming Fungus Ramalina farinacea (Ascomycota).</title>
        <authorList>
            <person name="Llewellyn T."/>
            <person name="Mian S."/>
            <person name="Hill R."/>
            <person name="Leitch I.J."/>
            <person name="Gaya E."/>
        </authorList>
    </citation>
    <scope>NUCLEOTIDE SEQUENCE</scope>
    <source>
        <strain evidence="4">LIQ254RAFAR</strain>
    </source>
</reference>
<feature type="region of interest" description="Disordered" evidence="1">
    <location>
        <begin position="304"/>
        <end position="361"/>
    </location>
</feature>
<organism evidence="4 5">
    <name type="scientific">Ramalina farinacea</name>
    <dbReference type="NCBI Taxonomy" id="258253"/>
    <lineage>
        <taxon>Eukaryota</taxon>
        <taxon>Fungi</taxon>
        <taxon>Dikarya</taxon>
        <taxon>Ascomycota</taxon>
        <taxon>Pezizomycotina</taxon>
        <taxon>Lecanoromycetes</taxon>
        <taxon>OSLEUM clade</taxon>
        <taxon>Lecanoromycetidae</taxon>
        <taxon>Lecanorales</taxon>
        <taxon>Lecanorineae</taxon>
        <taxon>Ramalinaceae</taxon>
        <taxon>Ramalina</taxon>
    </lineage>
</organism>
<dbReference type="EMBL" id="JAPUFD010000006">
    <property type="protein sequence ID" value="MDI1488011.1"/>
    <property type="molecule type" value="Genomic_DNA"/>
</dbReference>
<keyword evidence="2" id="KW-0812">Transmembrane</keyword>
<evidence type="ECO:0000313" key="4">
    <source>
        <dbReference type="EMBL" id="MDI1488011.1"/>
    </source>
</evidence>
<dbReference type="Proteomes" id="UP001161017">
    <property type="component" value="Unassembled WGS sequence"/>
</dbReference>
<feature type="region of interest" description="Disordered" evidence="1">
    <location>
        <begin position="152"/>
        <end position="190"/>
    </location>
</feature>
<sequence>MTAFRFERSHTILLGTAIVLFLLVSFSTFDLLPSTSSVSTTSSSSHSFDGSNPKIQPHKPGQPLTIDQRMARSEASWQRYKKQQKKALKMLPPGYNGWMTDSTKDHKMYVVWDFFNPSYTCPWDMERIGQLGDGGKWVCGLSKYIEFSEMAESGEGASATSSSSSTKGLSKKTEEDGEDGDGAEEDDGKHGDKLVVYSFGVRDDSSFEEVMLSETNAEVVAVDFSVGSFGKELSPSHRNRSTFLKIGLGDADEPHHPEAPFYTLSTIMRKRKHTYIDYLKVDIEGAEWGSLGRFMDDCDDGVAGKKGGAGKKGKGKKKGGKGGKKGGEGGEDGVERSIARRGGGGGEEVEPQEKQKKSTMPVGQFSMEMHLNNDAEFGFHELFDFVERLEGFGMRCVFFEVNYWAAWEQQPKFVEMVWVNVNDERSVLWRE</sequence>
<keyword evidence="5" id="KW-1185">Reference proteome</keyword>